<dbReference type="SUPFAM" id="SSF50630">
    <property type="entry name" value="Acid proteases"/>
    <property type="match status" value="1"/>
</dbReference>
<sequence length="161" mass="18032">MGGELKQVPLFYASIMEIIIPIELCELETGTYHPLVKARFGNEYVGWWVIDSGASKSVFDKSMAEHYQPDENPVKQATGLGKDLVETASGEIGELWLGQFNFGSLTIALIDLSHINQEYARFSDKQIVGLLGSDFLIRYKAIIDYGQQQLLLKLPDEVEFA</sequence>
<evidence type="ECO:0008006" key="3">
    <source>
        <dbReference type="Google" id="ProtNLM"/>
    </source>
</evidence>
<dbReference type="OrthoDB" id="7433208at2"/>
<organism evidence="1 2">
    <name type="scientific">Prolixibacter bellariivorans</name>
    <dbReference type="NCBI Taxonomy" id="314319"/>
    <lineage>
        <taxon>Bacteria</taxon>
        <taxon>Pseudomonadati</taxon>
        <taxon>Bacteroidota</taxon>
        <taxon>Bacteroidia</taxon>
        <taxon>Marinilabiliales</taxon>
        <taxon>Prolixibacteraceae</taxon>
        <taxon>Prolixibacter</taxon>
    </lineage>
</organism>
<proteinExistence type="predicted"/>
<dbReference type="AlphaFoldDB" id="A0A5M4AWQ6"/>
<keyword evidence="2" id="KW-1185">Reference proteome</keyword>
<dbReference type="InterPro" id="IPR021109">
    <property type="entry name" value="Peptidase_aspartic_dom_sf"/>
</dbReference>
<dbReference type="Proteomes" id="UP000391834">
    <property type="component" value="Unassembled WGS sequence"/>
</dbReference>
<reference evidence="1 2" key="1">
    <citation type="submission" date="2019-10" db="EMBL/GenBank/DDBJ databases">
        <title>Prolixibacter strains distinguished by the presence of nitrate reductase genes were adept at nitrate-dependent anaerobic corrosion of metallic iron and carbon steel.</title>
        <authorList>
            <person name="Iino T."/>
            <person name="Shono N."/>
            <person name="Ito K."/>
            <person name="Nakamura R."/>
            <person name="Sueoka K."/>
            <person name="Harayama S."/>
            <person name="Ohkuma M."/>
        </authorList>
    </citation>
    <scope>NUCLEOTIDE SEQUENCE [LARGE SCALE GENOMIC DNA]</scope>
    <source>
        <strain evidence="1 2">JCM 13498</strain>
    </source>
</reference>
<evidence type="ECO:0000313" key="1">
    <source>
        <dbReference type="EMBL" id="GET32342.1"/>
    </source>
</evidence>
<dbReference type="Gene3D" id="2.40.70.10">
    <property type="entry name" value="Acid Proteases"/>
    <property type="match status" value="1"/>
</dbReference>
<name>A0A5M4AWQ6_9BACT</name>
<gene>
    <name evidence="1" type="ORF">PbJCM13498_12050</name>
</gene>
<accession>A0A5M4AWQ6</accession>
<dbReference type="RefSeq" id="WP_025863180.1">
    <property type="nucleotide sequence ID" value="NZ_BLAX01000001.1"/>
</dbReference>
<comment type="caution">
    <text evidence="1">The sequence shown here is derived from an EMBL/GenBank/DDBJ whole genome shotgun (WGS) entry which is preliminary data.</text>
</comment>
<protein>
    <recommendedName>
        <fullName evidence="3">Peptidase A2 domain-containing protein</fullName>
    </recommendedName>
</protein>
<dbReference type="EMBL" id="BLAX01000001">
    <property type="protein sequence ID" value="GET32342.1"/>
    <property type="molecule type" value="Genomic_DNA"/>
</dbReference>
<evidence type="ECO:0000313" key="2">
    <source>
        <dbReference type="Proteomes" id="UP000391834"/>
    </source>
</evidence>
<dbReference type="Pfam" id="PF13650">
    <property type="entry name" value="Asp_protease_2"/>
    <property type="match status" value="1"/>
</dbReference>